<sequence>MVSPEKQDRIRLSRLKTELSESVQRYADLQKKIADRTRALLPPAQKENKAPEEGASIQAFLSEISEDDVEMLRQREEALLHIELPVASRYPRGATGVLDSQVWPRLYPRGATGVLDSQVWPRLYPRGATGVLDSQVWPRLYPRGATGVLDSQVWPRLYPRGATGVLGSQVWPRLYPCGATGVLDSQVWPRLYPRGATGVLDSQSITGRCCFNTRGRGDTEGRRGSRQREVERTIQDVLPLWWASVVVVAWLPTSLVLTRTHWGPQNPSEAPEPIGVPRTHQRPQNPLGPPEPIRGPRTHQRPQNPSQAPELIGGPSEPIRDPRTHQRPQNPSGAPRTHQRPQNPSGVPRTHGRPIKTGAPLCPLKACLLGGVGPLRLQGFGNI</sequence>
<organism evidence="2 3">
    <name type="scientific">Muraenolepis orangiensis</name>
    <name type="common">Patagonian moray cod</name>
    <dbReference type="NCBI Taxonomy" id="630683"/>
    <lineage>
        <taxon>Eukaryota</taxon>
        <taxon>Metazoa</taxon>
        <taxon>Chordata</taxon>
        <taxon>Craniata</taxon>
        <taxon>Vertebrata</taxon>
        <taxon>Euteleostomi</taxon>
        <taxon>Actinopterygii</taxon>
        <taxon>Neopterygii</taxon>
        <taxon>Teleostei</taxon>
        <taxon>Neoteleostei</taxon>
        <taxon>Acanthomorphata</taxon>
        <taxon>Zeiogadaria</taxon>
        <taxon>Gadariae</taxon>
        <taxon>Gadiformes</taxon>
        <taxon>Muraenolepidoidei</taxon>
        <taxon>Muraenolepididae</taxon>
        <taxon>Muraenolepis</taxon>
    </lineage>
</organism>
<keyword evidence="3" id="KW-1185">Reference proteome</keyword>
<evidence type="ECO:0000256" key="1">
    <source>
        <dbReference type="SAM" id="MobiDB-lite"/>
    </source>
</evidence>
<dbReference type="AlphaFoldDB" id="A0A9Q0IGV1"/>
<protein>
    <submittedName>
        <fullName evidence="2">Uncharacterized protein</fullName>
    </submittedName>
</protein>
<name>A0A9Q0IGV1_9TELE</name>
<comment type="caution">
    <text evidence="2">The sequence shown here is derived from an EMBL/GenBank/DDBJ whole genome shotgun (WGS) entry which is preliminary data.</text>
</comment>
<accession>A0A9Q0IGV1</accession>
<feature type="region of interest" description="Disordered" evidence="1">
    <location>
        <begin position="260"/>
        <end position="357"/>
    </location>
</feature>
<reference evidence="2" key="1">
    <citation type="submission" date="2022-07" db="EMBL/GenBank/DDBJ databases">
        <title>Chromosome-level genome of Muraenolepis orangiensis.</title>
        <authorList>
            <person name="Kim J."/>
        </authorList>
    </citation>
    <scope>NUCLEOTIDE SEQUENCE</scope>
    <source>
        <strain evidence="2">KU_S4_2022</strain>
        <tissue evidence="2">Muscle</tissue>
    </source>
</reference>
<proteinExistence type="predicted"/>
<gene>
    <name evidence="2" type="ORF">NHX12_001795</name>
</gene>
<evidence type="ECO:0000313" key="3">
    <source>
        <dbReference type="Proteomes" id="UP001148018"/>
    </source>
</evidence>
<dbReference type="Proteomes" id="UP001148018">
    <property type="component" value="Unassembled WGS sequence"/>
</dbReference>
<evidence type="ECO:0000313" key="2">
    <source>
        <dbReference type="EMBL" id="KAJ3598284.1"/>
    </source>
</evidence>
<dbReference type="EMBL" id="JANIIK010000109">
    <property type="protein sequence ID" value="KAJ3598284.1"/>
    <property type="molecule type" value="Genomic_DNA"/>
</dbReference>
<dbReference type="OrthoDB" id="75754at2759"/>